<name>A0A0G4J2J3_PLABS</name>
<dbReference type="SUPFAM" id="SSF53335">
    <property type="entry name" value="S-adenosyl-L-methionine-dependent methyltransferases"/>
    <property type="match status" value="1"/>
</dbReference>
<dbReference type="Gene3D" id="3.40.50.150">
    <property type="entry name" value="Vaccinia Virus protein VP39"/>
    <property type="match status" value="1"/>
</dbReference>
<dbReference type="EMBL" id="OVEO01000017">
    <property type="protein sequence ID" value="SPR01486.1"/>
    <property type="molecule type" value="Genomic_DNA"/>
</dbReference>
<keyword evidence="6 7" id="KW-0949">S-adenosyl-L-methionine</keyword>
<dbReference type="GO" id="GO:0004719">
    <property type="term" value="F:protein-L-isoaspartate (D-aspartate) O-methyltransferase activity"/>
    <property type="evidence" value="ECO:0007669"/>
    <property type="project" value="UniProtKB-UniRule"/>
</dbReference>
<evidence type="ECO:0000256" key="5">
    <source>
        <dbReference type="ARBA" id="ARBA00022679"/>
    </source>
</evidence>
<gene>
    <name evidence="8" type="ORF">PBRA_008707</name>
    <name evidence="9" type="ORF">PLBR_LOCUS8701</name>
</gene>
<comment type="catalytic activity">
    <reaction evidence="7">
        <text>[protein]-L-isoaspartate + S-adenosyl-L-methionine = [protein]-L-isoaspartate alpha-methyl ester + S-adenosyl-L-homocysteine</text>
        <dbReference type="Rhea" id="RHEA:12705"/>
        <dbReference type="Rhea" id="RHEA-COMP:12143"/>
        <dbReference type="Rhea" id="RHEA-COMP:12144"/>
        <dbReference type="ChEBI" id="CHEBI:57856"/>
        <dbReference type="ChEBI" id="CHEBI:59789"/>
        <dbReference type="ChEBI" id="CHEBI:90596"/>
        <dbReference type="ChEBI" id="CHEBI:90598"/>
        <dbReference type="EC" id="2.1.1.77"/>
    </reaction>
</comment>
<evidence type="ECO:0000256" key="3">
    <source>
        <dbReference type="ARBA" id="ARBA00022490"/>
    </source>
</evidence>
<keyword evidence="9" id="KW-0496">Mitochondrion</keyword>
<organism evidence="8 10">
    <name type="scientific">Plasmodiophora brassicae</name>
    <name type="common">Clubroot disease agent</name>
    <dbReference type="NCBI Taxonomy" id="37360"/>
    <lineage>
        <taxon>Eukaryota</taxon>
        <taxon>Sar</taxon>
        <taxon>Rhizaria</taxon>
        <taxon>Endomyxa</taxon>
        <taxon>Phytomyxea</taxon>
        <taxon>Plasmodiophorida</taxon>
        <taxon>Plasmodiophoridae</taxon>
        <taxon>Plasmodiophora</taxon>
    </lineage>
</organism>
<dbReference type="Proteomes" id="UP000290189">
    <property type="component" value="Unassembled WGS sequence"/>
</dbReference>
<reference evidence="8 10" key="1">
    <citation type="submission" date="2015-02" db="EMBL/GenBank/DDBJ databases">
        <authorList>
            <person name="Chooi Y.-H."/>
        </authorList>
    </citation>
    <scope>NUCLEOTIDE SEQUENCE [LARGE SCALE GENOMIC DNA]</scope>
    <source>
        <strain evidence="8">E3</strain>
    </source>
</reference>
<keyword evidence="5 7" id="KW-0808">Transferase</keyword>
<evidence type="ECO:0000256" key="2">
    <source>
        <dbReference type="ARBA" id="ARBA00005369"/>
    </source>
</evidence>
<dbReference type="PROSITE" id="PS01279">
    <property type="entry name" value="PCMT"/>
    <property type="match status" value="1"/>
</dbReference>
<dbReference type="Pfam" id="PF01135">
    <property type="entry name" value="PCMT"/>
    <property type="match status" value="1"/>
</dbReference>
<protein>
    <recommendedName>
        <fullName evidence="7">Protein-L-isoaspartate O-methyltransferase</fullName>
        <ecNumber evidence="7">2.1.1.77</ecNumber>
    </recommendedName>
</protein>
<dbReference type="EMBL" id="CDSF01000117">
    <property type="protein sequence ID" value="CEP01765.1"/>
    <property type="molecule type" value="Genomic_DNA"/>
</dbReference>
<dbReference type="PANTHER" id="PTHR11579">
    <property type="entry name" value="PROTEIN-L-ISOASPARTATE O-METHYLTRANSFERASE"/>
    <property type="match status" value="1"/>
</dbReference>
<dbReference type="InterPro" id="IPR029063">
    <property type="entry name" value="SAM-dependent_MTases_sf"/>
</dbReference>
<dbReference type="CDD" id="cd02440">
    <property type="entry name" value="AdoMet_MTases"/>
    <property type="match status" value="1"/>
</dbReference>
<evidence type="ECO:0000313" key="8">
    <source>
        <dbReference type="EMBL" id="CEP01765.1"/>
    </source>
</evidence>
<evidence type="ECO:0000313" key="10">
    <source>
        <dbReference type="Proteomes" id="UP000039324"/>
    </source>
</evidence>
<reference evidence="9 11" key="2">
    <citation type="submission" date="2018-03" db="EMBL/GenBank/DDBJ databases">
        <authorList>
            <person name="Fogelqvist J."/>
        </authorList>
    </citation>
    <scope>NUCLEOTIDE SEQUENCE [LARGE SCALE GENOMIC DNA]</scope>
</reference>
<dbReference type="PANTHER" id="PTHR11579:SF0">
    <property type="entry name" value="PROTEIN-L-ISOASPARTATE(D-ASPARTATE) O-METHYLTRANSFERASE"/>
    <property type="match status" value="1"/>
</dbReference>
<sequence length="227" mass="23948">MTGSQEELIEHLRQSRQLPSDAVAAYMARVDRAHFAPRDCPAPYEDHPVCIGHGATMSAPSVHAVSLGLLEQHLKPGSTVLDIGSGSGYLCAVMGLMVGDKGGHVYGVDHIPELVETSISSISEHFPDLIRGETVQIMVGDGHKGLPQHAPYDCIHLGAAVEDVPEDILGQLKPGGRLVGAIGAGPQQSLVTVDKNQDGSVNMAVIDGVQFVPMTSVEAQLETTMCD</sequence>
<evidence type="ECO:0000256" key="7">
    <source>
        <dbReference type="RuleBase" id="RU003802"/>
    </source>
</evidence>
<dbReference type="GO" id="GO:0032259">
    <property type="term" value="P:methylation"/>
    <property type="evidence" value="ECO:0007669"/>
    <property type="project" value="UniProtKB-KW"/>
</dbReference>
<evidence type="ECO:0000313" key="11">
    <source>
        <dbReference type="Proteomes" id="UP000290189"/>
    </source>
</evidence>
<keyword evidence="3" id="KW-0963">Cytoplasm</keyword>
<dbReference type="OrthoDB" id="73890at2759"/>
<dbReference type="NCBIfam" id="TIGR00080">
    <property type="entry name" value="pimt"/>
    <property type="match status" value="1"/>
</dbReference>
<comment type="subcellular location">
    <subcellularLocation>
        <location evidence="1">Cytoplasm</location>
    </subcellularLocation>
</comment>
<proteinExistence type="inferred from homology"/>
<geneLocation type="mitochondrion" evidence="9"/>
<evidence type="ECO:0000256" key="4">
    <source>
        <dbReference type="ARBA" id="ARBA00022603"/>
    </source>
</evidence>
<keyword evidence="10" id="KW-1185">Reference proteome</keyword>
<dbReference type="Proteomes" id="UP000039324">
    <property type="component" value="Unassembled WGS sequence"/>
</dbReference>
<evidence type="ECO:0000256" key="6">
    <source>
        <dbReference type="ARBA" id="ARBA00022691"/>
    </source>
</evidence>
<keyword evidence="4 7" id="KW-0489">Methyltransferase</keyword>
<evidence type="ECO:0000313" key="9">
    <source>
        <dbReference type="EMBL" id="SPR01486.1"/>
    </source>
</evidence>
<comment type="similarity">
    <text evidence="2 7">Belongs to the methyltransferase superfamily. L-isoaspartyl/D-aspartyl protein methyltransferase family.</text>
</comment>
<accession>A0A0G4J2J3</accession>
<dbReference type="InterPro" id="IPR000682">
    <property type="entry name" value="PCMT"/>
</dbReference>
<dbReference type="EC" id="2.1.1.77" evidence="7"/>
<evidence type="ECO:0000256" key="1">
    <source>
        <dbReference type="ARBA" id="ARBA00004496"/>
    </source>
</evidence>
<dbReference type="AlphaFoldDB" id="A0A0G4J2J3"/>
<dbReference type="OMA" id="VMSVLCQ"/>
<dbReference type="GO" id="GO:0005737">
    <property type="term" value="C:cytoplasm"/>
    <property type="evidence" value="ECO:0007669"/>
    <property type="project" value="UniProtKB-SubCell"/>
</dbReference>